<sequence>MKVDTKCIHSGEPEPRIHGAAVMPIFQTATFAFTGAEVGYDGVRYTRCNNNPSQEVVAAKLAALEGTEAALVLGSGMSAIASTLLTLLKAGDHMLIQRAAYGGTYDLVHHQLQDLGISATMIDIAAAADSWQPLLQPNTKVIYVEAISNPLMEVPDLPAVVAFAKRYKLTSVIDATFATPINLQPALAPGFDVVIHSATKFLNGHSDLIAGVVAGSAEMVNQIKSKANHLGGSLDPHGAFLLHRGVKTLALRVERQNANALMLAAALEQHPQVAAVFYPGLRSAPRYELVRELFINGGAGGMLAFEPVGGMEAAETVLKNLKLGMVAPSLGGVETLVTRPSTTTHVGLTREQREAIGIGEGLIRVAVGIEDGQDLVDDFMQALDAAAAAAAAAKPAAT</sequence>
<dbReference type="GO" id="GO:0030170">
    <property type="term" value="F:pyridoxal phosphate binding"/>
    <property type="evidence" value="ECO:0007669"/>
    <property type="project" value="InterPro"/>
</dbReference>
<dbReference type="GO" id="GO:0019346">
    <property type="term" value="P:transsulfuration"/>
    <property type="evidence" value="ECO:0007669"/>
    <property type="project" value="InterPro"/>
</dbReference>
<dbReference type="InterPro" id="IPR015422">
    <property type="entry name" value="PyrdxlP-dep_Trfase_small"/>
</dbReference>
<evidence type="ECO:0000256" key="3">
    <source>
        <dbReference type="ARBA" id="ARBA00022898"/>
    </source>
</evidence>
<reference evidence="6 7" key="1">
    <citation type="submission" date="2016-10" db="EMBL/GenBank/DDBJ databases">
        <authorList>
            <person name="Cai Z."/>
        </authorList>
    </citation>
    <scope>NUCLEOTIDE SEQUENCE [LARGE SCALE GENOMIC DNA]</scope>
</reference>
<accession>A0A383WP83</accession>
<dbReference type="PROSITE" id="PS00868">
    <property type="entry name" value="CYS_MET_METAB_PP"/>
    <property type="match status" value="1"/>
</dbReference>
<protein>
    <recommendedName>
        <fullName evidence="8">Cystathionine beta-lyase</fullName>
    </recommendedName>
</protein>
<evidence type="ECO:0000313" key="6">
    <source>
        <dbReference type="EMBL" id="SZX79073.1"/>
    </source>
</evidence>
<dbReference type="SUPFAM" id="SSF53383">
    <property type="entry name" value="PLP-dependent transferases"/>
    <property type="match status" value="1"/>
</dbReference>
<dbReference type="Proteomes" id="UP000256970">
    <property type="component" value="Unassembled WGS sequence"/>
</dbReference>
<keyword evidence="3 4" id="KW-0663">Pyridoxal phosphate</keyword>
<comment type="similarity">
    <text evidence="2 5">Belongs to the trans-sulfuration enzymes family.</text>
</comment>
<dbReference type="AlphaFoldDB" id="A0A383WP83"/>
<dbReference type="GO" id="GO:0005737">
    <property type="term" value="C:cytoplasm"/>
    <property type="evidence" value="ECO:0007669"/>
    <property type="project" value="TreeGrafter"/>
</dbReference>
<name>A0A383WP83_TETOB</name>
<feature type="modified residue" description="N6-(pyridoxal phosphate)lysine" evidence="4">
    <location>
        <position position="200"/>
    </location>
</feature>
<dbReference type="InterPro" id="IPR054542">
    <property type="entry name" value="Cys_met_metab_PP"/>
</dbReference>
<dbReference type="CDD" id="cd00614">
    <property type="entry name" value="CGS_like"/>
    <property type="match status" value="1"/>
</dbReference>
<evidence type="ECO:0008006" key="8">
    <source>
        <dbReference type="Google" id="ProtNLM"/>
    </source>
</evidence>
<evidence type="ECO:0000256" key="2">
    <source>
        <dbReference type="ARBA" id="ARBA00009077"/>
    </source>
</evidence>
<keyword evidence="7" id="KW-1185">Reference proteome</keyword>
<dbReference type="InterPro" id="IPR015421">
    <property type="entry name" value="PyrdxlP-dep_Trfase_major"/>
</dbReference>
<evidence type="ECO:0000256" key="5">
    <source>
        <dbReference type="RuleBase" id="RU362118"/>
    </source>
</evidence>
<dbReference type="InterPro" id="IPR015424">
    <property type="entry name" value="PyrdxlP-dep_Trfase"/>
</dbReference>
<dbReference type="GO" id="GO:0016846">
    <property type="term" value="F:carbon-sulfur lyase activity"/>
    <property type="evidence" value="ECO:0007669"/>
    <property type="project" value="TreeGrafter"/>
</dbReference>
<gene>
    <name evidence="6" type="ORF">BQ4739_LOCUS19364</name>
</gene>
<evidence type="ECO:0000256" key="4">
    <source>
        <dbReference type="PIRSR" id="PIRSR001434-2"/>
    </source>
</evidence>
<evidence type="ECO:0000256" key="1">
    <source>
        <dbReference type="ARBA" id="ARBA00001933"/>
    </source>
</evidence>
<dbReference type="PIRSF" id="PIRSF001434">
    <property type="entry name" value="CGS"/>
    <property type="match status" value="1"/>
</dbReference>
<dbReference type="EMBL" id="FNXT01001350">
    <property type="protein sequence ID" value="SZX79073.1"/>
    <property type="molecule type" value="Genomic_DNA"/>
</dbReference>
<organism evidence="6 7">
    <name type="scientific">Tetradesmus obliquus</name>
    <name type="common">Green alga</name>
    <name type="synonym">Acutodesmus obliquus</name>
    <dbReference type="NCBI Taxonomy" id="3088"/>
    <lineage>
        <taxon>Eukaryota</taxon>
        <taxon>Viridiplantae</taxon>
        <taxon>Chlorophyta</taxon>
        <taxon>core chlorophytes</taxon>
        <taxon>Chlorophyceae</taxon>
        <taxon>CS clade</taxon>
        <taxon>Sphaeropleales</taxon>
        <taxon>Scenedesmaceae</taxon>
        <taxon>Tetradesmus</taxon>
    </lineage>
</organism>
<dbReference type="PANTHER" id="PTHR11808">
    <property type="entry name" value="TRANS-SULFURATION ENZYME FAMILY MEMBER"/>
    <property type="match status" value="1"/>
</dbReference>
<comment type="cofactor">
    <cofactor evidence="1 5">
        <name>pyridoxal 5'-phosphate</name>
        <dbReference type="ChEBI" id="CHEBI:597326"/>
    </cofactor>
</comment>
<dbReference type="InterPro" id="IPR000277">
    <property type="entry name" value="Cys/Met-Metab_PyrdxlP-dep_enz"/>
</dbReference>
<evidence type="ECO:0000313" key="7">
    <source>
        <dbReference type="Proteomes" id="UP000256970"/>
    </source>
</evidence>
<dbReference type="Gene3D" id="3.40.640.10">
    <property type="entry name" value="Type I PLP-dependent aspartate aminotransferase-like (Major domain)"/>
    <property type="match status" value="1"/>
</dbReference>
<dbReference type="FunFam" id="3.40.640.10:FF:000046">
    <property type="entry name" value="Cystathionine gamma-lyase"/>
    <property type="match status" value="1"/>
</dbReference>
<dbReference type="STRING" id="3088.A0A383WP83"/>
<dbReference type="Gene3D" id="3.90.1150.10">
    <property type="entry name" value="Aspartate Aminotransferase, domain 1"/>
    <property type="match status" value="1"/>
</dbReference>
<proteinExistence type="inferred from homology"/>
<dbReference type="Pfam" id="PF01053">
    <property type="entry name" value="Cys_Met_Meta_PP"/>
    <property type="match status" value="1"/>
</dbReference>